<gene>
    <name evidence="6" type="primary">MED17</name>
    <name evidence="7" type="ORF">EB796_004084</name>
</gene>
<comment type="similarity">
    <text evidence="2 6">Belongs to the Mediator complex subunit 17 family.</text>
</comment>
<dbReference type="GO" id="GO:0070847">
    <property type="term" value="C:core mediator complex"/>
    <property type="evidence" value="ECO:0007669"/>
    <property type="project" value="TreeGrafter"/>
</dbReference>
<evidence type="ECO:0000313" key="8">
    <source>
        <dbReference type="Proteomes" id="UP000593567"/>
    </source>
</evidence>
<comment type="subcellular location">
    <subcellularLocation>
        <location evidence="1 6">Nucleus</location>
    </subcellularLocation>
</comment>
<dbReference type="AlphaFoldDB" id="A0A7J7KI59"/>
<dbReference type="GO" id="GO:0006357">
    <property type="term" value="P:regulation of transcription by RNA polymerase II"/>
    <property type="evidence" value="ECO:0007669"/>
    <property type="project" value="InterPro"/>
</dbReference>
<evidence type="ECO:0000256" key="6">
    <source>
        <dbReference type="RuleBase" id="RU364140"/>
    </source>
</evidence>
<evidence type="ECO:0000256" key="2">
    <source>
        <dbReference type="ARBA" id="ARBA00005635"/>
    </source>
</evidence>
<dbReference type="GO" id="GO:0016592">
    <property type="term" value="C:mediator complex"/>
    <property type="evidence" value="ECO:0007669"/>
    <property type="project" value="InterPro"/>
</dbReference>
<keyword evidence="8" id="KW-1185">Reference proteome</keyword>
<evidence type="ECO:0000256" key="4">
    <source>
        <dbReference type="ARBA" id="ARBA00023163"/>
    </source>
</evidence>
<sequence>MHLSDNLAKLAQLIDFGEKKEEDSSKKEDLINKDKAIEAKQPKIWPWEWLRNALASSLTEMDVLSDCLAIAKEKRLMVLDKIGNDFSESKSAYQLVTRRQAMQNASVIFSLGAEKIKGIHKETVDSSQKQSEFYSELWALRQQWRIKRVGQHIIGDLSYKSAGSAFWHKGTFEVFKKVSIQPSGGAIDVRLPPELEGSAYIQVSIHMTSPEDSISKLNAMLTVPQRLPTLVNSSNRWQTKLDAAQNVIYCKELFSQLCREAFKLNSSVSHMVANNQVIIHLFPGFKMHIMFVHSNTEDKAADAVPPVSDPILQLALHQLLRAQHYNSLHRDLPHPITSSIGPTKRRRLAGPNATSRSELLSYENPFQESVLEKIIDMGRNVVLRLMVTETIEHLALTISDPLLHIHTDGLSDALNSSLRVTITSPSYDLIKSWFIIRICKGKVTAIGKSGIEISLSHESQRLEDYIMWQVSQYQIKAVYRLSTTLGCNVLSYTYNSASYQAEVFGTSPSILVSSSDGSSALAVRANTVSGLEVLVSEKAQGDFLTDSLITDKKWALLRQSFRQVDMDKMTGRNFTHKMELLLSVYSGKVKP</sequence>
<dbReference type="PANTHER" id="PTHR13114">
    <property type="entry name" value="MEDIATOR OF RNA POLYMERASE II TRANSCRIPTION SUBUNIT 17"/>
    <property type="match status" value="1"/>
</dbReference>
<evidence type="ECO:0000256" key="1">
    <source>
        <dbReference type="ARBA" id="ARBA00004123"/>
    </source>
</evidence>
<name>A0A7J7KI59_BUGNE</name>
<protein>
    <recommendedName>
        <fullName evidence="6">Mediator of RNA polymerase II transcription subunit 17</fullName>
    </recommendedName>
    <alternativeName>
        <fullName evidence="6">Mediator complex subunit 17</fullName>
    </alternativeName>
</protein>
<dbReference type="InterPro" id="IPR019313">
    <property type="entry name" value="Mediator_Med17"/>
</dbReference>
<evidence type="ECO:0000256" key="5">
    <source>
        <dbReference type="ARBA" id="ARBA00023242"/>
    </source>
</evidence>
<keyword evidence="6" id="KW-0010">Activator</keyword>
<comment type="function">
    <text evidence="6">Component of the Mediator complex, a coactivator involved in the regulated transcription of nearly all RNA polymerase II-dependent genes. Mediator functions as a bridge to convey information from gene-specific regulatory proteins to the basal RNA polymerase II transcription machinery. Mediator is recruited to promoters by direct interactions with regulatory proteins and serves as a scaffold for the assembly of a functional preinitiation complex with RNA polymerase II and the general transcription factors.</text>
</comment>
<dbReference type="OrthoDB" id="10058398at2759"/>
<comment type="subunit">
    <text evidence="6">Component of the Mediator complex.</text>
</comment>
<proteinExistence type="inferred from homology"/>
<dbReference type="Proteomes" id="UP000593567">
    <property type="component" value="Unassembled WGS sequence"/>
</dbReference>
<dbReference type="PANTHER" id="PTHR13114:SF7">
    <property type="entry name" value="MEDIATOR OF RNA POLYMERASE II TRANSCRIPTION SUBUNIT 17"/>
    <property type="match status" value="1"/>
</dbReference>
<evidence type="ECO:0000256" key="3">
    <source>
        <dbReference type="ARBA" id="ARBA00023015"/>
    </source>
</evidence>
<keyword evidence="3 6" id="KW-0805">Transcription regulation</keyword>
<keyword evidence="4 6" id="KW-0804">Transcription</keyword>
<dbReference type="Pfam" id="PF10156">
    <property type="entry name" value="Med17"/>
    <property type="match status" value="1"/>
</dbReference>
<accession>A0A7J7KI59</accession>
<comment type="caution">
    <text evidence="7">The sequence shown here is derived from an EMBL/GenBank/DDBJ whole genome shotgun (WGS) entry which is preliminary data.</text>
</comment>
<dbReference type="GO" id="GO:0003712">
    <property type="term" value="F:transcription coregulator activity"/>
    <property type="evidence" value="ECO:0007669"/>
    <property type="project" value="InterPro"/>
</dbReference>
<reference evidence="7" key="1">
    <citation type="submission" date="2020-06" db="EMBL/GenBank/DDBJ databases">
        <title>Draft genome of Bugula neritina, a colonial animal packing powerful symbionts and potential medicines.</title>
        <authorList>
            <person name="Rayko M."/>
        </authorList>
    </citation>
    <scope>NUCLEOTIDE SEQUENCE [LARGE SCALE GENOMIC DNA]</scope>
    <source>
        <strain evidence="7">Kwan_BN1</strain>
    </source>
</reference>
<dbReference type="EMBL" id="VXIV02000541">
    <property type="protein sequence ID" value="KAF6037601.1"/>
    <property type="molecule type" value="Genomic_DNA"/>
</dbReference>
<keyword evidence="5 6" id="KW-0539">Nucleus</keyword>
<organism evidence="7 8">
    <name type="scientific">Bugula neritina</name>
    <name type="common">Brown bryozoan</name>
    <name type="synonym">Sertularia neritina</name>
    <dbReference type="NCBI Taxonomy" id="10212"/>
    <lineage>
        <taxon>Eukaryota</taxon>
        <taxon>Metazoa</taxon>
        <taxon>Spiralia</taxon>
        <taxon>Lophotrochozoa</taxon>
        <taxon>Bryozoa</taxon>
        <taxon>Gymnolaemata</taxon>
        <taxon>Cheilostomatida</taxon>
        <taxon>Flustrina</taxon>
        <taxon>Buguloidea</taxon>
        <taxon>Bugulidae</taxon>
        <taxon>Bugula</taxon>
    </lineage>
</organism>
<evidence type="ECO:0000313" key="7">
    <source>
        <dbReference type="EMBL" id="KAF6037601.1"/>
    </source>
</evidence>